<proteinExistence type="predicted"/>
<protein>
    <submittedName>
        <fullName evidence="1">Unannotated protein</fullName>
    </submittedName>
</protein>
<evidence type="ECO:0000313" key="1">
    <source>
        <dbReference type="EMBL" id="CAB5030408.1"/>
    </source>
</evidence>
<evidence type="ECO:0000313" key="2">
    <source>
        <dbReference type="EMBL" id="CAB5067830.1"/>
    </source>
</evidence>
<dbReference type="AlphaFoldDB" id="A0A6J7RPP5"/>
<organism evidence="1">
    <name type="scientific">freshwater metagenome</name>
    <dbReference type="NCBI Taxonomy" id="449393"/>
    <lineage>
        <taxon>unclassified sequences</taxon>
        <taxon>metagenomes</taxon>
        <taxon>ecological metagenomes</taxon>
    </lineage>
</organism>
<accession>A0A6J7RPP5</accession>
<sequence>MSNAVESPSPPDLMISLKRQLVSSAVPKPANIRMVHNFERYIEAYGPRVYGYTPGCSASSGPYTGLMGIPDMVVYSPSRNFDASKASLHSWRGEIFLASVMWGPSFENRSGISPEGADN</sequence>
<reference evidence="1" key="1">
    <citation type="submission" date="2020-05" db="EMBL/GenBank/DDBJ databases">
        <authorList>
            <person name="Chiriac C."/>
            <person name="Salcher M."/>
            <person name="Ghai R."/>
            <person name="Kavagutti S V."/>
        </authorList>
    </citation>
    <scope>NUCLEOTIDE SEQUENCE</scope>
</reference>
<name>A0A6J7RPP5_9ZZZZ</name>
<dbReference type="EMBL" id="CAFBPN010000128">
    <property type="protein sequence ID" value="CAB5030408.1"/>
    <property type="molecule type" value="Genomic_DNA"/>
</dbReference>
<gene>
    <name evidence="1" type="ORF">UFOPK4098_01489</name>
    <name evidence="2" type="ORF">UFOPK4347_01592</name>
</gene>
<dbReference type="EMBL" id="CAFBQU010000068">
    <property type="protein sequence ID" value="CAB5067830.1"/>
    <property type="molecule type" value="Genomic_DNA"/>
</dbReference>